<proteinExistence type="predicted"/>
<dbReference type="STRING" id="530564.Psta_0832"/>
<dbReference type="InterPro" id="IPR011464">
    <property type="entry name" value="DUF1570"/>
</dbReference>
<dbReference type="Pfam" id="PF07607">
    <property type="entry name" value="DUF1570"/>
    <property type="match status" value="1"/>
</dbReference>
<keyword evidence="3" id="KW-1185">Reference proteome</keyword>
<sequence length="359" mass="40505">MMRPCMLALAILATWFAKSECRAEHPLIKLQIDGQWQTGRPVAWSDSAVQLLSRDGRLLEFAPQKATNFSKVSNSFRPFSQSEMRGQLLKEFGKGFEVSGVGHYLVVHPAGTRDQWAPRFEEIYRSFLQYFSARGWRLTEPEFPLVAVVAKSQAQFVQLAQQQEIDVSPSTLGFYSLLNNRVLLYDVTAGNPKADWSISAETIVHETAHQVAYNTGVHNRFGTTPRWLAEGLGTLFEAKGVWNARANTSIDSRVNRYRLEAFQALLKKGRPSDSISQLVSGDRMFQTNPEAAYATSWALVFFLSETQPRKLQELLQKAAQRKALENYPSTSRLEDFTDVLGTNLTMLDAQLVRYISGLK</sequence>
<dbReference type="Proteomes" id="UP000001887">
    <property type="component" value="Chromosome"/>
</dbReference>
<name>D2R6D9_PIRSD</name>
<gene>
    <name evidence="2" type="ordered locus">Psta_0832</name>
</gene>
<evidence type="ECO:0000259" key="1">
    <source>
        <dbReference type="Pfam" id="PF07607"/>
    </source>
</evidence>
<dbReference type="OrthoDB" id="291356at2"/>
<dbReference type="KEGG" id="psl:Psta_0832"/>
<organism evidence="2 3">
    <name type="scientific">Pirellula staleyi (strain ATCC 27377 / DSM 6068 / ICPB 4128)</name>
    <name type="common">Pirella staleyi</name>
    <dbReference type="NCBI Taxonomy" id="530564"/>
    <lineage>
        <taxon>Bacteria</taxon>
        <taxon>Pseudomonadati</taxon>
        <taxon>Planctomycetota</taxon>
        <taxon>Planctomycetia</taxon>
        <taxon>Pirellulales</taxon>
        <taxon>Pirellulaceae</taxon>
        <taxon>Pirellula</taxon>
    </lineage>
</organism>
<evidence type="ECO:0000313" key="3">
    <source>
        <dbReference type="Proteomes" id="UP000001887"/>
    </source>
</evidence>
<dbReference type="Gene3D" id="1.10.390.10">
    <property type="entry name" value="Neutral Protease Domain 2"/>
    <property type="match status" value="1"/>
</dbReference>
<dbReference type="InterPro" id="IPR027268">
    <property type="entry name" value="Peptidase_M4/M1_CTD_sf"/>
</dbReference>
<feature type="domain" description="DUF1570" evidence="1">
    <location>
        <begin position="200"/>
        <end position="325"/>
    </location>
</feature>
<dbReference type="eggNOG" id="ENOG5030PMA">
    <property type="taxonomic scope" value="Bacteria"/>
</dbReference>
<dbReference type="AlphaFoldDB" id="D2R6D9"/>
<evidence type="ECO:0000313" key="2">
    <source>
        <dbReference type="EMBL" id="ADB15517.1"/>
    </source>
</evidence>
<dbReference type="HOGENOM" id="CLU_051336_0_0_0"/>
<reference evidence="2 3" key="1">
    <citation type="journal article" date="2009" name="Stand. Genomic Sci.">
        <title>Complete genome sequence of Pirellula staleyi type strain (ATCC 27377).</title>
        <authorList>
            <person name="Clum A."/>
            <person name="Tindall B.J."/>
            <person name="Sikorski J."/>
            <person name="Ivanova N."/>
            <person name="Mavrommatis K."/>
            <person name="Lucas S."/>
            <person name="Glavina del Rio T."/>
            <person name="Nolan M."/>
            <person name="Chen F."/>
            <person name="Tice H."/>
            <person name="Pitluck S."/>
            <person name="Cheng J.F."/>
            <person name="Chertkov O."/>
            <person name="Brettin T."/>
            <person name="Han C."/>
            <person name="Detter J.C."/>
            <person name="Kuske C."/>
            <person name="Bruce D."/>
            <person name="Goodwin L."/>
            <person name="Ovchinikova G."/>
            <person name="Pati A."/>
            <person name="Mikhailova N."/>
            <person name="Chen A."/>
            <person name="Palaniappan K."/>
            <person name="Land M."/>
            <person name="Hauser L."/>
            <person name="Chang Y.J."/>
            <person name="Jeffries C.D."/>
            <person name="Chain P."/>
            <person name="Rohde M."/>
            <person name="Goker M."/>
            <person name="Bristow J."/>
            <person name="Eisen J.A."/>
            <person name="Markowitz V."/>
            <person name="Hugenholtz P."/>
            <person name="Kyrpides N.C."/>
            <person name="Klenk H.P."/>
            <person name="Lapidus A."/>
        </authorList>
    </citation>
    <scope>NUCLEOTIDE SEQUENCE [LARGE SCALE GENOMIC DNA]</scope>
    <source>
        <strain evidence="3">ATCC 27377 / DSM 6068 / ICPB 4128</strain>
    </source>
</reference>
<dbReference type="EMBL" id="CP001848">
    <property type="protein sequence ID" value="ADB15517.1"/>
    <property type="molecule type" value="Genomic_DNA"/>
</dbReference>
<accession>D2R6D9</accession>
<protein>
    <recommendedName>
        <fullName evidence="1">DUF1570 domain-containing protein</fullName>
    </recommendedName>
</protein>